<accession>A0A817A720</accession>
<dbReference type="GO" id="GO:0030117">
    <property type="term" value="C:membrane coat"/>
    <property type="evidence" value="ECO:0007669"/>
    <property type="project" value="InterPro"/>
</dbReference>
<keyword evidence="5 6" id="KW-0472">Membrane</keyword>
<reference evidence="12" key="1">
    <citation type="submission" date="2021-02" db="EMBL/GenBank/DDBJ databases">
        <authorList>
            <person name="Nowell W R."/>
        </authorList>
    </citation>
    <scope>NUCLEOTIDE SEQUENCE</scope>
</reference>
<evidence type="ECO:0000313" key="17">
    <source>
        <dbReference type="Proteomes" id="UP000663887"/>
    </source>
</evidence>
<evidence type="ECO:0000256" key="6">
    <source>
        <dbReference type="PIRNR" id="PIRNR015588"/>
    </source>
</evidence>
<organism evidence="12 17">
    <name type="scientific">Rotaria magnacalcarata</name>
    <dbReference type="NCBI Taxonomy" id="392030"/>
    <lineage>
        <taxon>Eukaryota</taxon>
        <taxon>Metazoa</taxon>
        <taxon>Spiralia</taxon>
        <taxon>Gnathifera</taxon>
        <taxon>Rotifera</taxon>
        <taxon>Eurotatoria</taxon>
        <taxon>Bdelloidea</taxon>
        <taxon>Philodinida</taxon>
        <taxon>Philodinidae</taxon>
        <taxon>Rotaria</taxon>
    </lineage>
</organism>
<evidence type="ECO:0000256" key="5">
    <source>
        <dbReference type="ARBA" id="ARBA00023136"/>
    </source>
</evidence>
<dbReference type="Proteomes" id="UP000681967">
    <property type="component" value="Unassembled WGS sequence"/>
</dbReference>
<dbReference type="Proteomes" id="UP000663856">
    <property type="component" value="Unassembled WGS sequence"/>
</dbReference>
<dbReference type="EMBL" id="CAJOBI010003637">
    <property type="protein sequence ID" value="CAF3975918.1"/>
    <property type="molecule type" value="Genomic_DNA"/>
</dbReference>
<evidence type="ECO:0000313" key="10">
    <source>
        <dbReference type="EMBL" id="CAF2128069.1"/>
    </source>
</evidence>
<dbReference type="Proteomes" id="UP000663834">
    <property type="component" value="Unassembled WGS sequence"/>
</dbReference>
<dbReference type="Pfam" id="PF01217">
    <property type="entry name" value="Clat_adaptor_s"/>
    <property type="match status" value="1"/>
</dbReference>
<evidence type="ECO:0000313" key="8">
    <source>
        <dbReference type="EMBL" id="CAF0959102.1"/>
    </source>
</evidence>
<dbReference type="Gene3D" id="3.30.450.60">
    <property type="match status" value="1"/>
</dbReference>
<dbReference type="GO" id="GO:0012505">
    <property type="term" value="C:endomembrane system"/>
    <property type="evidence" value="ECO:0007669"/>
    <property type="project" value="UniProtKB-SubCell"/>
</dbReference>
<dbReference type="Proteomes" id="UP000663842">
    <property type="component" value="Unassembled WGS sequence"/>
</dbReference>
<comment type="caution">
    <text evidence="12">The sequence shown here is derived from an EMBL/GenBank/DDBJ whole genome shotgun (WGS) entry which is preliminary data.</text>
</comment>
<dbReference type="AlphaFoldDB" id="A0A817A720"/>
<evidence type="ECO:0000313" key="13">
    <source>
        <dbReference type="EMBL" id="CAF3798377.1"/>
    </source>
</evidence>
<evidence type="ECO:0000256" key="4">
    <source>
        <dbReference type="ARBA" id="ARBA00022927"/>
    </source>
</evidence>
<name>A0A817A720_9BILA</name>
<evidence type="ECO:0000313" key="15">
    <source>
        <dbReference type="EMBL" id="CAF5065977.1"/>
    </source>
</evidence>
<dbReference type="EMBL" id="CAJOBJ010326888">
    <property type="protein sequence ID" value="CAF5176568.1"/>
    <property type="molecule type" value="Genomic_DNA"/>
</dbReference>
<evidence type="ECO:0000313" key="11">
    <source>
        <dbReference type="EMBL" id="CAF2162218.1"/>
    </source>
</evidence>
<evidence type="ECO:0000313" key="12">
    <source>
        <dbReference type="EMBL" id="CAF2256688.1"/>
    </source>
</evidence>
<dbReference type="GO" id="GO:0006886">
    <property type="term" value="P:intracellular protein transport"/>
    <property type="evidence" value="ECO:0007669"/>
    <property type="project" value="UniProtKB-UniRule"/>
</dbReference>
<feature type="domain" description="AP complex mu/sigma subunit" evidence="7">
    <location>
        <begin position="1"/>
        <end position="137"/>
    </location>
</feature>
<dbReference type="Proteomes" id="UP000663824">
    <property type="component" value="Unassembled WGS sequence"/>
</dbReference>
<dbReference type="InterPro" id="IPR011012">
    <property type="entry name" value="Longin-like_dom_sf"/>
</dbReference>
<evidence type="ECO:0000313" key="16">
    <source>
        <dbReference type="EMBL" id="CAF5176568.1"/>
    </source>
</evidence>
<evidence type="ECO:0000259" key="7">
    <source>
        <dbReference type="Pfam" id="PF01217"/>
    </source>
</evidence>
<evidence type="ECO:0000313" key="9">
    <source>
        <dbReference type="EMBL" id="CAF1678045.1"/>
    </source>
</evidence>
<dbReference type="Proteomes" id="UP000663887">
    <property type="component" value="Unassembled WGS sequence"/>
</dbReference>
<dbReference type="EMBL" id="CAJNOV010000023">
    <property type="protein sequence ID" value="CAF0959102.1"/>
    <property type="molecule type" value="Genomic_DNA"/>
</dbReference>
<dbReference type="EMBL" id="CAJNRG010018371">
    <property type="protein sequence ID" value="CAF2256688.1"/>
    <property type="molecule type" value="Genomic_DNA"/>
</dbReference>
<gene>
    <name evidence="15" type="ORF">BYL167_LOCUS59922</name>
    <name evidence="8" type="ORF">CJN711_LOCUS331</name>
    <name evidence="16" type="ORF">GIL414_LOCUS67880</name>
    <name evidence="9" type="ORF">KQP761_LOCUS35867</name>
    <name evidence="10" type="ORF">MBJ925_LOCUS27102</name>
    <name evidence="14" type="ORF">SMN809_LOCUS10586</name>
    <name evidence="13" type="ORF">UXM345_LOCUS4655</name>
    <name evidence="11" type="ORF">WKI299_LOCUS32291</name>
    <name evidence="12" type="ORF">XDN619_LOCUS35746</name>
</gene>
<comment type="subcellular location">
    <subcellularLocation>
        <location evidence="1">Endomembrane system</location>
    </subcellularLocation>
</comment>
<dbReference type="PIRSF" id="PIRSF015588">
    <property type="entry name" value="AP_complex_sigma"/>
    <property type="match status" value="1"/>
</dbReference>
<dbReference type="InterPro" id="IPR000804">
    <property type="entry name" value="Clathrin_sm-chain_CS"/>
</dbReference>
<dbReference type="GO" id="GO:0016192">
    <property type="term" value="P:vesicle-mediated transport"/>
    <property type="evidence" value="ECO:0007669"/>
    <property type="project" value="InterPro"/>
</dbReference>
<dbReference type="InterPro" id="IPR022775">
    <property type="entry name" value="AP_mu_sigma_su"/>
</dbReference>
<dbReference type="InterPro" id="IPR016635">
    <property type="entry name" value="AP_complex_ssu"/>
</dbReference>
<evidence type="ECO:0000256" key="1">
    <source>
        <dbReference type="ARBA" id="ARBA00004308"/>
    </source>
</evidence>
<dbReference type="OrthoDB" id="371463at2759"/>
<evidence type="ECO:0000313" key="14">
    <source>
        <dbReference type="EMBL" id="CAF3975918.1"/>
    </source>
</evidence>
<dbReference type="Proteomes" id="UP000663855">
    <property type="component" value="Unassembled WGS sequence"/>
</dbReference>
<proteinExistence type="inferred from homology"/>
<evidence type="ECO:0000256" key="2">
    <source>
        <dbReference type="ARBA" id="ARBA00006972"/>
    </source>
</evidence>
<evidence type="ECO:0000256" key="3">
    <source>
        <dbReference type="ARBA" id="ARBA00022448"/>
    </source>
</evidence>
<dbReference type="EMBL" id="CAJOBF010000324">
    <property type="protein sequence ID" value="CAF3798377.1"/>
    <property type="molecule type" value="Genomic_DNA"/>
</dbReference>
<dbReference type="Proteomes" id="UP000676336">
    <property type="component" value="Unassembled WGS sequence"/>
</dbReference>
<dbReference type="PROSITE" id="PS00989">
    <property type="entry name" value="CLAT_ADAPTOR_S"/>
    <property type="match status" value="1"/>
</dbReference>
<sequence length="180" mass="21457">MIKAVFVFNTRGQARLIRFFDSCSTELQQKLLRESYQIISKRDMNACNFVEHNDFKLVYRHYATLYFVFVIDSTESEYDIFELIHTFVQCLDQYFENVCELDLIFHSDKVNHILNEFFMGGFMIERNSDLVLNDIRTQLRLERQDSGVFKHVGSKIKSAVDSKTERIKMDVEKKFDYKLN</sequence>
<keyword evidence="4 6" id="KW-0653">Protein transport</keyword>
<dbReference type="EMBL" id="CAJOBH010229521">
    <property type="protein sequence ID" value="CAF5065977.1"/>
    <property type="molecule type" value="Genomic_DNA"/>
</dbReference>
<comment type="similarity">
    <text evidence="2 6">Belongs to the adaptor complexes small subunit family.</text>
</comment>
<keyword evidence="3 6" id="KW-0813">Transport</keyword>
<dbReference type="EMBL" id="CAJNRE010014488">
    <property type="protein sequence ID" value="CAF2128069.1"/>
    <property type="molecule type" value="Genomic_DNA"/>
</dbReference>
<dbReference type="Proteomes" id="UP000681720">
    <property type="component" value="Unassembled WGS sequence"/>
</dbReference>
<dbReference type="EMBL" id="CAJNOW010020217">
    <property type="protein sequence ID" value="CAF1678045.1"/>
    <property type="molecule type" value="Genomic_DNA"/>
</dbReference>
<dbReference type="EMBL" id="CAJNRF010014879">
    <property type="protein sequence ID" value="CAF2162218.1"/>
    <property type="molecule type" value="Genomic_DNA"/>
</dbReference>
<protein>
    <recommendedName>
        <fullName evidence="6">AP complex subunit sigma</fullName>
    </recommendedName>
</protein>
<dbReference type="SUPFAM" id="SSF64356">
    <property type="entry name" value="SNARE-like"/>
    <property type="match status" value="1"/>
</dbReference>
<dbReference type="PANTHER" id="PTHR11753">
    <property type="entry name" value="ADAPTOR COMPLEXES SMALL SUBUNIT FAMILY"/>
    <property type="match status" value="1"/>
</dbReference>